<protein>
    <submittedName>
        <fullName evidence="2">Uncharacterized protein</fullName>
    </submittedName>
</protein>
<feature type="compositionally biased region" description="Polar residues" evidence="1">
    <location>
        <begin position="1"/>
        <end position="12"/>
    </location>
</feature>
<reference evidence="2 3" key="1">
    <citation type="journal article" date="2013" name="Curr. Biol.">
        <title>The Genome of the Foraminiferan Reticulomyxa filosa.</title>
        <authorList>
            <person name="Glockner G."/>
            <person name="Hulsmann N."/>
            <person name="Schleicher M."/>
            <person name="Noegel A.A."/>
            <person name="Eichinger L."/>
            <person name="Gallinger C."/>
            <person name="Pawlowski J."/>
            <person name="Sierra R."/>
            <person name="Euteneuer U."/>
            <person name="Pillet L."/>
            <person name="Moustafa A."/>
            <person name="Platzer M."/>
            <person name="Groth M."/>
            <person name="Szafranski K."/>
            <person name="Schliwa M."/>
        </authorList>
    </citation>
    <scope>NUCLEOTIDE SEQUENCE [LARGE SCALE GENOMIC DNA]</scope>
</reference>
<keyword evidence="3" id="KW-1185">Reference proteome</keyword>
<sequence>MTTEFKNKSAGQEQAIVREESFGTSPRSPGDILMSQAEATPGKPIDPKQQPKASAEAATELGLSQDEIERQKKAMKLMEHKKIIIAQQNELQKWKHKPAPPPRPPGKKSNTAAAAAASAPSQVGQSANKPDSAPARLRDADEDSVGADESGDEKLDVLDAQFETPMGLPQNQEINLNESDDEVPEQPAPELEPPPLQSSGFLNMPQLPSSVKTDNSALENALYIKIVKYISKFLTLTLQNSSVGLFC</sequence>
<feature type="compositionally biased region" description="Acidic residues" evidence="1">
    <location>
        <begin position="140"/>
        <end position="151"/>
    </location>
</feature>
<evidence type="ECO:0000313" key="2">
    <source>
        <dbReference type="EMBL" id="ETO19766.1"/>
    </source>
</evidence>
<organism evidence="2 3">
    <name type="scientific">Reticulomyxa filosa</name>
    <dbReference type="NCBI Taxonomy" id="46433"/>
    <lineage>
        <taxon>Eukaryota</taxon>
        <taxon>Sar</taxon>
        <taxon>Rhizaria</taxon>
        <taxon>Retaria</taxon>
        <taxon>Foraminifera</taxon>
        <taxon>Monothalamids</taxon>
        <taxon>Reticulomyxidae</taxon>
        <taxon>Reticulomyxa</taxon>
    </lineage>
</organism>
<feature type="compositionally biased region" description="Polar residues" evidence="1">
    <location>
        <begin position="120"/>
        <end position="129"/>
    </location>
</feature>
<dbReference type="EMBL" id="ASPP01013304">
    <property type="protein sequence ID" value="ETO19766.1"/>
    <property type="molecule type" value="Genomic_DNA"/>
</dbReference>
<dbReference type="AlphaFoldDB" id="X6N117"/>
<evidence type="ECO:0000256" key="1">
    <source>
        <dbReference type="SAM" id="MobiDB-lite"/>
    </source>
</evidence>
<accession>X6N117</accession>
<comment type="caution">
    <text evidence="2">The sequence shown here is derived from an EMBL/GenBank/DDBJ whole genome shotgun (WGS) entry which is preliminary data.</text>
</comment>
<name>X6N117_RETFI</name>
<feature type="region of interest" description="Disordered" evidence="1">
    <location>
        <begin position="87"/>
        <end position="205"/>
    </location>
</feature>
<proteinExistence type="predicted"/>
<evidence type="ECO:0000313" key="3">
    <source>
        <dbReference type="Proteomes" id="UP000023152"/>
    </source>
</evidence>
<feature type="region of interest" description="Disordered" evidence="1">
    <location>
        <begin position="1"/>
        <end position="67"/>
    </location>
</feature>
<dbReference type="Proteomes" id="UP000023152">
    <property type="component" value="Unassembled WGS sequence"/>
</dbReference>
<feature type="compositionally biased region" description="Pro residues" evidence="1">
    <location>
        <begin position="186"/>
        <end position="196"/>
    </location>
</feature>
<gene>
    <name evidence="2" type="ORF">RFI_17463</name>
</gene>